<keyword evidence="6" id="KW-0833">Ubl conjugation pathway</keyword>
<dbReference type="EMBL" id="JAHSTY010000001">
    <property type="protein sequence ID" value="MBV4453777.1"/>
    <property type="molecule type" value="Genomic_DNA"/>
</dbReference>
<evidence type="ECO:0000256" key="2">
    <source>
        <dbReference type="ARBA" id="ARBA00012483"/>
    </source>
</evidence>
<dbReference type="PROSITE" id="PS51450">
    <property type="entry name" value="LRR"/>
    <property type="match status" value="1"/>
</dbReference>
<keyword evidence="6" id="KW-1035">Host cytoplasm</keyword>
<evidence type="ECO:0000256" key="4">
    <source>
        <dbReference type="ARBA" id="ARBA00022737"/>
    </source>
</evidence>
<dbReference type="PROSITE" id="PS52053">
    <property type="entry name" value="NEL"/>
    <property type="match status" value="1"/>
</dbReference>
<comment type="caution">
    <text evidence="8">The sequence shown here is derived from an EMBL/GenBank/DDBJ whole genome shotgun (WGS) entry which is preliminary data.</text>
</comment>
<dbReference type="InterPro" id="IPR029487">
    <property type="entry name" value="NEL_dom"/>
</dbReference>
<dbReference type="InterPro" id="IPR001611">
    <property type="entry name" value="Leu-rich_rpt"/>
</dbReference>
<evidence type="ECO:0000313" key="9">
    <source>
        <dbReference type="Proteomes" id="UP001048976"/>
    </source>
</evidence>
<evidence type="ECO:0000256" key="3">
    <source>
        <dbReference type="ARBA" id="ARBA00022614"/>
    </source>
</evidence>
<keyword evidence="5" id="KW-0843">Virulence</keyword>
<dbReference type="Pfam" id="PF14496">
    <property type="entry name" value="NEL"/>
    <property type="match status" value="1"/>
</dbReference>
<sequence length="1708" mass="193242">MPATPTSRPVAVTEPQPIHLDFIKQQLPGWLLDTSPQRWTALAQHQPDITQSHRNAPAPAQRLPLKKALSSHWSAQNAVDKKLAELTDIKAFAEPLLKEALSDYGPIDLQQTSIRLYAPARLPWWAIHQQPGVSTRTTTLLEAALHNFSASETFVDFAFLSQEDAQGQRDTITLTHRSTGKALTADAFKAVCRKLDIGAKYQQHLKTQLGFDDATLASELRFRIIDNLQAGLNSAAHIALVKNDISQDTYTFIQDLLQRDGPLRLGGQSVDLYTLDLLDTRLTGILVIAPPRTDTRIGTIVVHVPDDPAHPLKEYASSREFIKELTGQLRERTPAADSSSISYQQFFSQFVAHEQRGRFFYELNNLLATVRWHARESGDSRPHWRPDPVEAPNLRFRTQLMRDDTQNRISEPLQNNLWHYLYRAKLNKIVNDAREIAISTAYADRMARWAWWDNLEKMLSDLFNAALQVITPLVPFLGELMLAYTAYQMLDDVFEGIVDWAEGLQREGWEHMISVADNVMQLSLFHAGAKIGKIAKVKISPFVDSLLPVQMPTGETRLWNPDLTPYQYRNMHLPSDVVPDENGLYHHQGKRIAQVENSRYEVLQDPITETYHLTNPKRASAYRPPVALNGSGACVFEGEQPRAWNNTRLLRRLGPQTHGLSAGELEQVRLISGVDFGALRHMYVNNEPTPPLLADTLKRFNNERQVGLSVDNIREGRALDPSADWFEQMVTELEGWPRDKALLVYPHADLSGLPRRYGDAAAQGQNALSVSIAEVMSGKLPEKVVAFLDEQQLTDLLGEEVPEAQRAQALREQLATYVEAQGETLAQDLYARQETSSDPHIQLLRNQYPELPLSIAQRLVSHTRRRHLRVMEDHNRLPLDIKNQARELDFETRSSRMFEQILQADAPTAQTENLVLNTLRIHSDAVANLRIQIRERTTTGALRSQVGAEDAEHVRILVRNRKGQYRVFDERDKLIHGATDFYSAVFQAMTADKRFIDGDHLRSWLVKTTTSPADRRLTLTEPPIRARADRETITLLGGGNSSTMRGVEVQARPVTVQGRIKHWLPQMSEQGVKQLAQLAESAEGLAKLEQLENEGKALETALDAYIQSPTQGPAGSRLEAVTRRSRTQFASQLKDAWREGYTQLHDPNAPQDRLVTLDLSENPWPDDVPLLPDDLKLVKRLILNDCNFSTNHAEFLRHFPDLVVLDLSDNSLDRLPAAIAQMRSLTALDLSKNQIALDANSVAQLRNLTSLRGLYLSNNPLGQVPDVSRMPNLMELDLSRTGISEWPTGLFAQDRDALFLLQLQGNPITTIPDVAIGEDESFTIATTRLDYSTLSAEAKTLWEEHRRSVGYDPHRTYEPQGDYSFWVDELDDYNKLKFESIWDDLEEEHGSQGFFEVLKKLEPPEFFEDPEDELRYAHNTPTLTSQVRYMLSSMHDDPALRETLFRMSSFPGLCPDAGSQIFTEMGVLVEARGVELYSKTPAEREEGLVKLARGSARLKLLNHVIRADIADRLKPLDQGGQGLRLTSEVVEGEPGTVDEVGVYLAYQTRLARQLELPWISDNMVYRNTANVPETSITNALTAVQTLSEGDGLVDRMLKEPYWETFLKEHYAQDYAANEENIGQQLALFDDLDSQQKAFAQALDLNEAQKAEKRQALSRIVEQLQIEDRVVPDQVMSDTLYEQVYNDLAARRNEWLREQTRLSLGRLDD</sequence>
<dbReference type="SUPFAM" id="SSF52058">
    <property type="entry name" value="L domain-like"/>
    <property type="match status" value="1"/>
</dbReference>
<comment type="similarity">
    <text evidence="6">Belongs to the LRR-containing bacterial E3 ligase family.</text>
</comment>
<dbReference type="PANTHER" id="PTHR24366:SF158">
    <property type="entry name" value="PLATELET GLYCOPROTEIN IB ALPHA CHAIN-LIKE-RELATED"/>
    <property type="match status" value="1"/>
</dbReference>
<gene>
    <name evidence="8" type="ORF">KVG91_14400</name>
</gene>
<keyword evidence="4" id="KW-0677">Repeat</keyword>
<dbReference type="Pfam" id="PF20178">
    <property type="entry name" value="ToxA_N"/>
    <property type="match status" value="1"/>
</dbReference>
<feature type="domain" description="NEL" evidence="7">
    <location>
        <begin position="1358"/>
        <end position="1708"/>
    </location>
</feature>
<keyword evidence="3" id="KW-0433">Leucine-rich repeat</keyword>
<evidence type="ECO:0000313" key="8">
    <source>
        <dbReference type="EMBL" id="MBV4453777.1"/>
    </source>
</evidence>
<dbReference type="InterPro" id="IPR032675">
    <property type="entry name" value="LRR_dom_sf"/>
</dbReference>
<name>A0ABS6NZZ6_9PSED</name>
<keyword evidence="6" id="KW-0808">Transferase</keyword>
<keyword evidence="9" id="KW-1185">Reference proteome</keyword>
<dbReference type="EC" id="2.3.2.27" evidence="2"/>
<reference evidence="8" key="1">
    <citation type="submission" date="2021-06" db="EMBL/GenBank/DDBJ databases">
        <title>Updating the genus Pseudomonas: Description of 43 new species and partition of the Pseudomonas putida group.</title>
        <authorList>
            <person name="Girard L."/>
            <person name="Lood C."/>
            <person name="Vandamme P."/>
            <person name="Rokni-Zadeh H."/>
            <person name="Van Noort V."/>
            <person name="Hofte M."/>
            <person name="Lavigne R."/>
            <person name="De Mot R."/>
        </authorList>
    </citation>
    <scope>NUCLEOTIDE SEQUENCE</scope>
    <source>
        <strain evidence="8">SWRI103</strain>
    </source>
</reference>
<dbReference type="Gene3D" id="1.20.58.360">
    <property type="entry name" value="Shigella T3SS effector IpaH defines"/>
    <property type="match status" value="1"/>
</dbReference>
<organism evidence="8 9">
    <name type="scientific">Pseudomonas azadiae</name>
    <dbReference type="NCBI Taxonomy" id="2843612"/>
    <lineage>
        <taxon>Bacteria</taxon>
        <taxon>Pseudomonadati</taxon>
        <taxon>Pseudomonadota</taxon>
        <taxon>Gammaproteobacteria</taxon>
        <taxon>Pseudomonadales</taxon>
        <taxon>Pseudomonadaceae</taxon>
        <taxon>Pseudomonas</taxon>
    </lineage>
</organism>
<dbReference type="RefSeq" id="WP_169379009.1">
    <property type="nucleotide sequence ID" value="NZ_JAHSTY010000001.1"/>
</dbReference>
<dbReference type="InterPro" id="IPR046673">
    <property type="entry name" value="ToxA_N"/>
</dbReference>
<dbReference type="InterPro" id="IPR003591">
    <property type="entry name" value="Leu-rich_rpt_typical-subtyp"/>
</dbReference>
<evidence type="ECO:0000256" key="5">
    <source>
        <dbReference type="ARBA" id="ARBA00023026"/>
    </source>
</evidence>
<evidence type="ECO:0000256" key="1">
    <source>
        <dbReference type="ARBA" id="ARBA00000900"/>
    </source>
</evidence>
<dbReference type="SMART" id="SM00369">
    <property type="entry name" value="LRR_TYP"/>
    <property type="match status" value="3"/>
</dbReference>
<keyword evidence="6" id="KW-0832">Ubl conjugation</keyword>
<evidence type="ECO:0000256" key="6">
    <source>
        <dbReference type="PROSITE-ProRule" id="PRU01398"/>
    </source>
</evidence>
<comment type="catalytic activity">
    <reaction evidence="1">
        <text>S-ubiquitinyl-[E2 ubiquitin-conjugating enzyme]-L-cysteine + [acceptor protein]-L-lysine = [E2 ubiquitin-conjugating enzyme]-L-cysteine + N(6)-ubiquitinyl-[acceptor protein]-L-lysine.</text>
        <dbReference type="EC" id="2.3.2.27"/>
    </reaction>
</comment>
<dbReference type="Proteomes" id="UP001048976">
    <property type="component" value="Unassembled WGS sequence"/>
</dbReference>
<keyword evidence="6" id="KW-0964">Secreted</keyword>
<accession>A0ABS6NZZ6</accession>
<dbReference type="Pfam" id="PF13855">
    <property type="entry name" value="LRR_8"/>
    <property type="match status" value="1"/>
</dbReference>
<comment type="PTM">
    <text evidence="6">Ubiquitinated in the presence of host E1 ubiquitin-activating enzyme, E2 ubiquitin-conjugating enzyme and ubiquitin.</text>
</comment>
<evidence type="ECO:0000259" key="7">
    <source>
        <dbReference type="PROSITE" id="PS52053"/>
    </source>
</evidence>
<proteinExistence type="inferred from homology"/>
<protein>
    <recommendedName>
        <fullName evidence="2">RING-type E3 ubiquitin transferase</fullName>
        <ecNumber evidence="2">2.3.2.27</ecNumber>
    </recommendedName>
</protein>
<dbReference type="Gene3D" id="3.80.10.10">
    <property type="entry name" value="Ribonuclease Inhibitor"/>
    <property type="match status" value="1"/>
</dbReference>
<feature type="active site" description="Glycyl thioester intermediate" evidence="6">
    <location>
        <position position="1454"/>
    </location>
</feature>
<dbReference type="PANTHER" id="PTHR24366">
    <property type="entry name" value="IG(IMMUNOGLOBULIN) AND LRR(LEUCINE RICH REPEAT) DOMAINS"/>
    <property type="match status" value="1"/>
</dbReference>